<dbReference type="InterPro" id="IPR036412">
    <property type="entry name" value="HAD-like_sf"/>
</dbReference>
<evidence type="ECO:0000313" key="1">
    <source>
        <dbReference type="EMBL" id="MBD2187728.1"/>
    </source>
</evidence>
<dbReference type="Gene3D" id="1.10.150.400">
    <property type="match status" value="1"/>
</dbReference>
<evidence type="ECO:0000313" key="2">
    <source>
        <dbReference type="Proteomes" id="UP000642094"/>
    </source>
</evidence>
<name>A0ABR7ZUY9_9CYAN</name>
<dbReference type="Gene3D" id="3.40.50.1000">
    <property type="entry name" value="HAD superfamily/HAD-like"/>
    <property type="match status" value="1"/>
</dbReference>
<protein>
    <submittedName>
        <fullName evidence="1">Uncharacterized protein</fullName>
    </submittedName>
</protein>
<proteinExistence type="predicted"/>
<sequence>MNICSFDIFDTILTRSVLTPSEVFYICGIRALQFGWLTMSPKMFQVERVNARDRSCKFIEGGENTLDEIYDEIADALGISRETISKLKNLELEVERELLIPIPKAYQMIAKARRLHPHVLFLSDMYLPAEFLIERLKHHDFWREGDRLYVSSHWRKSKGKGDLFLQVLQDLSLQPQELTHIGNSWHSDVAKPRSLGINSIHFNDANPNRYETILQKYADATNGITSSWAAISRYTRLTEVAKTSKEAIICDVAASVAAPILTAYVIWILQQARAKQLARIYFLARDGEILLQIAQEIAPRIYPEVELRYLYVSRQALRMPGLTTINRAFWEWMFDDTTIFTIEALLARMCVERETARPILEPLGYPYEMWQRNLSTQERKALRSKLEQHEPLHELVLKIAEQKREVLKAYLEQEKMLDGKAFGLVDVGWRGSLQISLENVFEIFGTRMPVGFYFALDRPTGGLIHKGEVLAFFFNLNNSTGLRNDIDYRYVSAMEVFCAGCEGTTLDYALQADNSVIPVLKHIKNQPALDWGLKGFQKSVLSFVRRLVARSTAEIDFTISPKLLREALDEVFLTFNNAPTQEEAEAFRDCPFFDDPNELYHFYWAMPLPLVGVLKYAIAMQDGLNVHRNAWYEASVQVSSPLVKAIVPWAKAQRMMLRRVKRLLKRL</sequence>
<dbReference type="RefSeq" id="WP_190402599.1">
    <property type="nucleotide sequence ID" value="NZ_JACJQB010000008.1"/>
</dbReference>
<dbReference type="SUPFAM" id="SSF56784">
    <property type="entry name" value="HAD-like"/>
    <property type="match status" value="1"/>
</dbReference>
<reference evidence="1 2" key="1">
    <citation type="journal article" date="2020" name="ISME J.">
        <title>Comparative genomics reveals insights into cyanobacterial evolution and habitat adaptation.</title>
        <authorList>
            <person name="Chen M.Y."/>
            <person name="Teng W.K."/>
            <person name="Zhao L."/>
            <person name="Hu C.X."/>
            <person name="Zhou Y.K."/>
            <person name="Han B.P."/>
            <person name="Song L.R."/>
            <person name="Shu W.S."/>
        </authorList>
    </citation>
    <scope>NUCLEOTIDE SEQUENCE [LARGE SCALE GENOMIC DNA]</scope>
    <source>
        <strain evidence="1 2">FACHB-723</strain>
    </source>
</reference>
<dbReference type="InterPro" id="IPR023214">
    <property type="entry name" value="HAD_sf"/>
</dbReference>
<keyword evidence="2" id="KW-1185">Reference proteome</keyword>
<accession>A0ABR7ZUY9</accession>
<dbReference type="Proteomes" id="UP000642094">
    <property type="component" value="Unassembled WGS sequence"/>
</dbReference>
<dbReference type="EMBL" id="JACJQB010000008">
    <property type="protein sequence ID" value="MBD2187728.1"/>
    <property type="molecule type" value="Genomic_DNA"/>
</dbReference>
<organism evidence="1 2">
    <name type="scientific">Pseudanabaena mucicola FACHB-723</name>
    <dbReference type="NCBI Taxonomy" id="2692860"/>
    <lineage>
        <taxon>Bacteria</taxon>
        <taxon>Bacillati</taxon>
        <taxon>Cyanobacteriota</taxon>
        <taxon>Cyanophyceae</taxon>
        <taxon>Pseudanabaenales</taxon>
        <taxon>Pseudanabaenaceae</taxon>
        <taxon>Pseudanabaena</taxon>
    </lineage>
</organism>
<comment type="caution">
    <text evidence="1">The sequence shown here is derived from an EMBL/GenBank/DDBJ whole genome shotgun (WGS) entry which is preliminary data.</text>
</comment>
<gene>
    <name evidence="1" type="ORF">H6F41_06170</name>
</gene>